<dbReference type="Gene3D" id="3.30.2300.10">
    <property type="entry name" value="THUMP superfamily"/>
    <property type="match status" value="1"/>
</dbReference>
<feature type="region of interest" description="Disordered" evidence="1">
    <location>
        <begin position="67"/>
        <end position="124"/>
    </location>
</feature>
<evidence type="ECO:0000313" key="4">
    <source>
        <dbReference type="Proteomes" id="UP000195521"/>
    </source>
</evidence>
<evidence type="ECO:0000259" key="2">
    <source>
        <dbReference type="Pfam" id="PF02926"/>
    </source>
</evidence>
<dbReference type="InterPro" id="IPR040183">
    <property type="entry name" value="THUMPD1-like"/>
</dbReference>
<dbReference type="OrthoDB" id="367221at2759"/>
<dbReference type="PANTHER" id="PTHR13452">
    <property type="entry name" value="THUMP DOMAIN CONTAINING PROTEIN 1-RELATED"/>
    <property type="match status" value="1"/>
</dbReference>
<dbReference type="EMBL" id="BDQF01000015">
    <property type="protein sequence ID" value="GAW83854.1"/>
    <property type="molecule type" value="Genomic_DNA"/>
</dbReference>
<organism evidence="3 4">
    <name type="scientific">Plasmodium gonderi</name>
    <dbReference type="NCBI Taxonomy" id="77519"/>
    <lineage>
        <taxon>Eukaryota</taxon>
        <taxon>Sar</taxon>
        <taxon>Alveolata</taxon>
        <taxon>Apicomplexa</taxon>
        <taxon>Aconoidasida</taxon>
        <taxon>Haemosporida</taxon>
        <taxon>Plasmodiidae</taxon>
        <taxon>Plasmodium</taxon>
        <taxon>Plasmodium (Plasmodium)</taxon>
    </lineage>
</organism>
<dbReference type="GO" id="GO:0006400">
    <property type="term" value="P:tRNA modification"/>
    <property type="evidence" value="ECO:0007669"/>
    <property type="project" value="InterPro"/>
</dbReference>
<dbReference type="OMA" id="ICKPHLS"/>
<feature type="compositionally biased region" description="Basic and acidic residues" evidence="1">
    <location>
        <begin position="282"/>
        <end position="307"/>
    </location>
</feature>
<name>A0A1Y1JVC7_PLAGO</name>
<feature type="compositionally biased region" description="Basic and acidic residues" evidence="1">
    <location>
        <begin position="67"/>
        <end position="123"/>
    </location>
</feature>
<accession>A0A1Y1JVC7</accession>
<proteinExistence type="predicted"/>
<dbReference type="InterPro" id="IPR004114">
    <property type="entry name" value="THUMP_dom"/>
</dbReference>
<evidence type="ECO:0000313" key="3">
    <source>
        <dbReference type="EMBL" id="GAW83854.1"/>
    </source>
</evidence>
<dbReference type="RefSeq" id="XP_028546443.1">
    <property type="nucleotide sequence ID" value="XM_028690642.1"/>
</dbReference>
<protein>
    <recommendedName>
        <fullName evidence="2">THUMP domain-containing protein</fullName>
    </recommendedName>
</protein>
<dbReference type="AlphaFoldDB" id="A0A1Y1JVC7"/>
<dbReference type="GO" id="GO:0003723">
    <property type="term" value="F:RNA binding"/>
    <property type="evidence" value="ECO:0007669"/>
    <property type="project" value="InterPro"/>
</dbReference>
<gene>
    <name evidence="3" type="ORF">PGO_146520</name>
</gene>
<dbReference type="PANTHER" id="PTHR13452:SF10">
    <property type="entry name" value="THUMP DOMAIN-CONTAINING PROTEIN 1"/>
    <property type="match status" value="1"/>
</dbReference>
<dbReference type="Pfam" id="PF02926">
    <property type="entry name" value="THUMP"/>
    <property type="match status" value="1"/>
</dbReference>
<feature type="region of interest" description="Disordered" evidence="1">
    <location>
        <begin position="282"/>
        <end position="312"/>
    </location>
</feature>
<keyword evidence="4" id="KW-1185">Reference proteome</keyword>
<comment type="caution">
    <text evidence="3">The sequence shown here is derived from an EMBL/GenBank/DDBJ whole genome shotgun (WGS) entry which is preliminary data.</text>
</comment>
<sequence length="394" mass="45501">MEYKKTKRTSQYIFEGSRHAVKRQKMNVSPECKGILISTLSPKRMTIGIKEFLNFLKVNFPIDEDKREEVKNDEKPNGGEEKDEKQNGGENKDEKQNGGENKDEKPNGGEQKNEKESEKKSYSIEKQFNNEIEKENKEYNRFAPLRNIIKNFTFIKFNNMYDKSPSDIVQEIFVLAHNKKEKYILRHLCKIIPLDCICKPHISPFTKSILPIMKKNFSRSTCVQKNFTVSHLLKLMNVSVEKEISEEVEGEEVEGKEVEGKEVEGKEVENGIKTKEVSEVRQEVHIKKDEQENESEQKKDHAKEEQKNSNVNKDVPEKKLSWALIYKCSNTKTLSKRDVLTVLDNCIGNNYSVNLNNPDLAIVVYVTEIMCGISIVKGYGKTRKFNISAFNEDS</sequence>
<evidence type="ECO:0000256" key="1">
    <source>
        <dbReference type="SAM" id="MobiDB-lite"/>
    </source>
</evidence>
<reference evidence="4" key="1">
    <citation type="submission" date="2017-04" db="EMBL/GenBank/DDBJ databases">
        <title>Plasmodium gonderi genome.</title>
        <authorList>
            <person name="Arisue N."/>
            <person name="Honma H."/>
            <person name="Kawai S."/>
            <person name="Tougan T."/>
            <person name="Tanabe K."/>
            <person name="Horii T."/>
        </authorList>
    </citation>
    <scope>NUCLEOTIDE SEQUENCE [LARGE SCALE GENOMIC DNA]</scope>
    <source>
        <strain evidence="4">ATCC 30045</strain>
    </source>
</reference>
<dbReference type="GeneID" id="39750600"/>
<feature type="domain" description="THUMP" evidence="2">
    <location>
        <begin position="319"/>
        <end position="376"/>
    </location>
</feature>
<dbReference type="Proteomes" id="UP000195521">
    <property type="component" value="Unassembled WGS sequence"/>
</dbReference>
<dbReference type="SUPFAM" id="SSF143437">
    <property type="entry name" value="THUMP domain-like"/>
    <property type="match status" value="1"/>
</dbReference>